<dbReference type="InterPro" id="IPR036388">
    <property type="entry name" value="WH-like_DNA-bd_sf"/>
</dbReference>
<name>A0A1H4G244_9RHOB</name>
<gene>
    <name evidence="6" type="ORF">SAMN05444370_1338</name>
</gene>
<dbReference type="Pfam" id="PF13545">
    <property type="entry name" value="HTH_Crp_2"/>
    <property type="match status" value="1"/>
</dbReference>
<dbReference type="STRING" id="89524.SAMN05444370_1338"/>
<evidence type="ECO:0000313" key="7">
    <source>
        <dbReference type="Proteomes" id="UP000198703"/>
    </source>
</evidence>
<keyword evidence="1" id="KW-0805">Transcription regulation</keyword>
<dbReference type="InterPro" id="IPR036390">
    <property type="entry name" value="WH_DNA-bd_sf"/>
</dbReference>
<feature type="domain" description="HTH crp-type" evidence="5">
    <location>
        <begin position="150"/>
        <end position="221"/>
    </location>
</feature>
<dbReference type="PANTHER" id="PTHR24567:SF68">
    <property type="entry name" value="DNA-BINDING TRANSCRIPTIONAL DUAL REGULATOR CRP"/>
    <property type="match status" value="1"/>
</dbReference>
<dbReference type="PANTHER" id="PTHR24567">
    <property type="entry name" value="CRP FAMILY TRANSCRIPTIONAL REGULATORY PROTEIN"/>
    <property type="match status" value="1"/>
</dbReference>
<dbReference type="Proteomes" id="UP000198703">
    <property type="component" value="Unassembled WGS sequence"/>
</dbReference>
<dbReference type="GO" id="GO:0003700">
    <property type="term" value="F:DNA-binding transcription factor activity"/>
    <property type="evidence" value="ECO:0007669"/>
    <property type="project" value="TreeGrafter"/>
</dbReference>
<evidence type="ECO:0000313" key="6">
    <source>
        <dbReference type="EMBL" id="SEB03008.1"/>
    </source>
</evidence>
<keyword evidence="2" id="KW-0238">DNA-binding</keyword>
<evidence type="ECO:0000256" key="1">
    <source>
        <dbReference type="ARBA" id="ARBA00023015"/>
    </source>
</evidence>
<dbReference type="AlphaFoldDB" id="A0A1H4G244"/>
<dbReference type="SMART" id="SM00419">
    <property type="entry name" value="HTH_CRP"/>
    <property type="match status" value="1"/>
</dbReference>
<dbReference type="InterPro" id="IPR000595">
    <property type="entry name" value="cNMP-bd_dom"/>
</dbReference>
<dbReference type="InterPro" id="IPR018490">
    <property type="entry name" value="cNMP-bd_dom_sf"/>
</dbReference>
<dbReference type="RefSeq" id="WP_093256479.1">
    <property type="nucleotide sequence ID" value="NZ_FNQM01000033.1"/>
</dbReference>
<evidence type="ECO:0000259" key="5">
    <source>
        <dbReference type="PROSITE" id="PS51063"/>
    </source>
</evidence>
<dbReference type="InterPro" id="IPR014710">
    <property type="entry name" value="RmlC-like_jellyroll"/>
</dbReference>
<dbReference type="GO" id="GO:0003677">
    <property type="term" value="F:DNA binding"/>
    <property type="evidence" value="ECO:0007669"/>
    <property type="project" value="UniProtKB-KW"/>
</dbReference>
<dbReference type="Gene3D" id="2.60.120.10">
    <property type="entry name" value="Jelly Rolls"/>
    <property type="match status" value="1"/>
</dbReference>
<feature type="domain" description="Cyclic nucleotide-binding" evidence="4">
    <location>
        <begin position="16"/>
        <end position="136"/>
    </location>
</feature>
<dbReference type="InterPro" id="IPR018488">
    <property type="entry name" value="cNMP-bd_CS"/>
</dbReference>
<dbReference type="PROSITE" id="PS50042">
    <property type="entry name" value="CNMP_BINDING_3"/>
    <property type="match status" value="1"/>
</dbReference>
<keyword evidence="7" id="KW-1185">Reference proteome</keyword>
<dbReference type="PROSITE" id="PS00889">
    <property type="entry name" value="CNMP_BINDING_2"/>
    <property type="match status" value="1"/>
</dbReference>
<dbReference type="Pfam" id="PF00027">
    <property type="entry name" value="cNMP_binding"/>
    <property type="match status" value="1"/>
</dbReference>
<evidence type="ECO:0000259" key="4">
    <source>
        <dbReference type="PROSITE" id="PS50042"/>
    </source>
</evidence>
<protein>
    <submittedName>
        <fullName evidence="6">Transcriptional regulator, Crp/Fnr family</fullName>
    </submittedName>
</protein>
<reference evidence="6 7" key="1">
    <citation type="submission" date="2016-10" db="EMBL/GenBank/DDBJ databases">
        <authorList>
            <person name="de Groot N.N."/>
        </authorList>
    </citation>
    <scope>NUCLEOTIDE SEQUENCE [LARGE SCALE GENOMIC DNA]</scope>
    <source>
        <strain evidence="6 7">DSM 15345</strain>
    </source>
</reference>
<dbReference type="SUPFAM" id="SSF46785">
    <property type="entry name" value="Winged helix' DNA-binding domain"/>
    <property type="match status" value="1"/>
</dbReference>
<dbReference type="Gene3D" id="1.10.10.10">
    <property type="entry name" value="Winged helix-like DNA-binding domain superfamily/Winged helix DNA-binding domain"/>
    <property type="match status" value="1"/>
</dbReference>
<organism evidence="6 7">
    <name type="scientific">Rubrimonas cliftonensis</name>
    <dbReference type="NCBI Taxonomy" id="89524"/>
    <lineage>
        <taxon>Bacteria</taxon>
        <taxon>Pseudomonadati</taxon>
        <taxon>Pseudomonadota</taxon>
        <taxon>Alphaproteobacteria</taxon>
        <taxon>Rhodobacterales</taxon>
        <taxon>Paracoccaceae</taxon>
        <taxon>Rubrimonas</taxon>
    </lineage>
</organism>
<proteinExistence type="predicted"/>
<dbReference type="EMBL" id="FNQM01000033">
    <property type="protein sequence ID" value="SEB03008.1"/>
    <property type="molecule type" value="Genomic_DNA"/>
</dbReference>
<keyword evidence="3" id="KW-0804">Transcription</keyword>
<evidence type="ECO:0000256" key="2">
    <source>
        <dbReference type="ARBA" id="ARBA00023125"/>
    </source>
</evidence>
<dbReference type="InterPro" id="IPR012318">
    <property type="entry name" value="HTH_CRP"/>
</dbReference>
<dbReference type="SUPFAM" id="SSF51206">
    <property type="entry name" value="cAMP-binding domain-like"/>
    <property type="match status" value="1"/>
</dbReference>
<dbReference type="SMART" id="SM00100">
    <property type="entry name" value="cNMP"/>
    <property type="match status" value="1"/>
</dbReference>
<dbReference type="InterPro" id="IPR050397">
    <property type="entry name" value="Env_Response_Regulators"/>
</dbReference>
<accession>A0A1H4G244</accession>
<dbReference type="PROSITE" id="PS51063">
    <property type="entry name" value="HTH_CRP_2"/>
    <property type="match status" value="1"/>
</dbReference>
<dbReference type="GO" id="GO:0005829">
    <property type="term" value="C:cytosol"/>
    <property type="evidence" value="ECO:0007669"/>
    <property type="project" value="TreeGrafter"/>
</dbReference>
<sequence>MTAGDDTAALGAAGVVFSSLKGEAGAALLARGARKRFPAGASIYHRGDAGGSMLIIERGVAEISVTSMAGRKSVLAHAAAGEILGEIALLDGGARSADVMALTEVEGVSLTRSVVMTFLTEHPEAMAAMIAQLAARARNASEMFETAAMTDAGARLAVALLRLAGRWGDDRPAPGGRPLTQGELGEYAGLSRENVNRRLRAWSRLGVVSLTDGHVSILDPESLRDIAECGDAGS</sequence>
<dbReference type="CDD" id="cd00038">
    <property type="entry name" value="CAP_ED"/>
    <property type="match status" value="1"/>
</dbReference>
<dbReference type="OrthoDB" id="3525895at2"/>
<evidence type="ECO:0000256" key="3">
    <source>
        <dbReference type="ARBA" id="ARBA00023163"/>
    </source>
</evidence>